<feature type="domain" description="CheW-like" evidence="1">
    <location>
        <begin position="3"/>
        <end position="138"/>
    </location>
</feature>
<sequence>MDTLENVLCLQGQQKNYLVKLSDMVEICTHVSISKIPCLPLYYLGIFHYKGNILPVLQLDENVFSLTDTTILVVKNEDCYFGIQIGQEPVLENIQNMTFTTNKQEFLSDIWYIQSLYQYENKIYYFIDIEKTIQFLTSEEII</sequence>
<evidence type="ECO:0000313" key="2">
    <source>
        <dbReference type="EMBL" id="TCV93571.1"/>
    </source>
</evidence>
<dbReference type="InterPro" id="IPR036061">
    <property type="entry name" value="CheW-like_dom_sf"/>
</dbReference>
<name>A0A4R3YMQ0_9FIRM</name>
<gene>
    <name evidence="2" type="ORF">EDD60_1235</name>
</gene>
<dbReference type="Gene3D" id="2.40.50.180">
    <property type="entry name" value="CheA-289, Domain 4"/>
    <property type="match status" value="1"/>
</dbReference>
<keyword evidence="3" id="KW-1185">Reference proteome</keyword>
<dbReference type="Pfam" id="PF01584">
    <property type="entry name" value="CheW"/>
    <property type="match status" value="1"/>
</dbReference>
<proteinExistence type="predicted"/>
<comment type="caution">
    <text evidence="2">The sequence shown here is derived from an EMBL/GenBank/DDBJ whole genome shotgun (WGS) entry which is preliminary data.</text>
</comment>
<dbReference type="SUPFAM" id="SSF50341">
    <property type="entry name" value="CheW-like"/>
    <property type="match status" value="1"/>
</dbReference>
<dbReference type="RefSeq" id="WP_066443986.1">
    <property type="nucleotide sequence ID" value="NZ_JANKBF010000020.1"/>
</dbReference>
<dbReference type="InterPro" id="IPR002545">
    <property type="entry name" value="CheW-lke_dom"/>
</dbReference>
<evidence type="ECO:0000313" key="3">
    <source>
        <dbReference type="Proteomes" id="UP000295515"/>
    </source>
</evidence>
<dbReference type="GeneID" id="98916309"/>
<protein>
    <submittedName>
        <fullName evidence="2">Chemotaxis signal transduction protein</fullName>
    </submittedName>
</protein>
<dbReference type="GO" id="GO:0007165">
    <property type="term" value="P:signal transduction"/>
    <property type="evidence" value="ECO:0007669"/>
    <property type="project" value="InterPro"/>
</dbReference>
<dbReference type="AlphaFoldDB" id="A0A4R3YMQ0"/>
<evidence type="ECO:0000259" key="1">
    <source>
        <dbReference type="PROSITE" id="PS50851"/>
    </source>
</evidence>
<dbReference type="EMBL" id="SMCQ01000023">
    <property type="protein sequence ID" value="TCV93571.1"/>
    <property type="molecule type" value="Genomic_DNA"/>
</dbReference>
<dbReference type="GO" id="GO:0006935">
    <property type="term" value="P:chemotaxis"/>
    <property type="evidence" value="ECO:0007669"/>
    <property type="project" value="InterPro"/>
</dbReference>
<reference evidence="2 3" key="1">
    <citation type="submission" date="2019-03" db="EMBL/GenBank/DDBJ databases">
        <title>Genomic Encyclopedia of Type Strains, Phase IV (KMG-IV): sequencing the most valuable type-strain genomes for metagenomic binning, comparative biology and taxonomic classification.</title>
        <authorList>
            <person name="Goeker M."/>
        </authorList>
    </citation>
    <scope>NUCLEOTIDE SEQUENCE [LARGE SCALE GENOMIC DNA]</scope>
    <source>
        <strain evidence="2 3">DSM 29487</strain>
    </source>
</reference>
<accession>A0A4R3YMQ0</accession>
<organism evidence="2 3">
    <name type="scientific">Longibaculum muris</name>
    <dbReference type="NCBI Taxonomy" id="1796628"/>
    <lineage>
        <taxon>Bacteria</taxon>
        <taxon>Bacillati</taxon>
        <taxon>Bacillota</taxon>
        <taxon>Erysipelotrichia</taxon>
        <taxon>Erysipelotrichales</taxon>
        <taxon>Coprobacillaceae</taxon>
        <taxon>Longibaculum</taxon>
    </lineage>
</organism>
<dbReference type="PROSITE" id="PS50851">
    <property type="entry name" value="CHEW"/>
    <property type="match status" value="1"/>
</dbReference>
<dbReference type="Proteomes" id="UP000295515">
    <property type="component" value="Unassembled WGS sequence"/>
</dbReference>
<dbReference type="Gene3D" id="2.30.30.40">
    <property type="entry name" value="SH3 Domains"/>
    <property type="match status" value="1"/>
</dbReference>